<dbReference type="InterPro" id="IPR031157">
    <property type="entry name" value="G_TR_CS"/>
</dbReference>
<dbReference type="PROSITE" id="PS51722">
    <property type="entry name" value="G_TR_2"/>
    <property type="match status" value="1"/>
</dbReference>
<evidence type="ECO:0000256" key="6">
    <source>
        <dbReference type="ARBA" id="ARBA00023134"/>
    </source>
</evidence>
<dbReference type="GO" id="GO:0003924">
    <property type="term" value="F:GTPase activity"/>
    <property type="evidence" value="ECO:0007669"/>
    <property type="project" value="InterPro"/>
</dbReference>
<evidence type="ECO:0000256" key="3">
    <source>
        <dbReference type="ARBA" id="ARBA00022490"/>
    </source>
</evidence>
<dbReference type="InterPro" id="IPR000795">
    <property type="entry name" value="T_Tr_GTP-bd_dom"/>
</dbReference>
<feature type="binding site" evidence="8">
    <location>
        <begin position="18"/>
        <end position="25"/>
    </location>
    <ligand>
        <name>GTP</name>
        <dbReference type="ChEBI" id="CHEBI:37565"/>
    </ligand>
</feature>
<dbReference type="FunFam" id="3.40.50.300:FF:000542">
    <property type="entry name" value="Peptide chain release factor 3"/>
    <property type="match status" value="1"/>
</dbReference>
<dbReference type="InterPro" id="IPR005225">
    <property type="entry name" value="Small_GTP-bd"/>
</dbReference>
<organism evidence="10 11">
    <name type="scientific">Luteimonas cucumeris</name>
    <dbReference type="NCBI Taxonomy" id="985012"/>
    <lineage>
        <taxon>Bacteria</taxon>
        <taxon>Pseudomonadati</taxon>
        <taxon>Pseudomonadota</taxon>
        <taxon>Gammaproteobacteria</taxon>
        <taxon>Lysobacterales</taxon>
        <taxon>Lysobacteraceae</taxon>
        <taxon>Luteimonas</taxon>
    </lineage>
</organism>
<evidence type="ECO:0000256" key="8">
    <source>
        <dbReference type="HAMAP-Rule" id="MF_00072"/>
    </source>
</evidence>
<evidence type="ECO:0000313" key="10">
    <source>
        <dbReference type="EMBL" id="TWI06337.1"/>
    </source>
</evidence>
<dbReference type="OrthoDB" id="9804431at2"/>
<dbReference type="GO" id="GO:0006449">
    <property type="term" value="P:regulation of translational termination"/>
    <property type="evidence" value="ECO:0007669"/>
    <property type="project" value="UniProtKB-UniRule"/>
</dbReference>
<keyword evidence="11" id="KW-1185">Reference proteome</keyword>
<dbReference type="PANTHER" id="PTHR43556:SF2">
    <property type="entry name" value="PEPTIDE CHAIN RELEASE FACTOR RF3"/>
    <property type="match status" value="1"/>
</dbReference>
<dbReference type="RefSeq" id="WP_144898126.1">
    <property type="nucleotide sequence ID" value="NZ_VLKN01000001.1"/>
</dbReference>
<dbReference type="InterPro" id="IPR041732">
    <property type="entry name" value="RF3_GTP-bd"/>
</dbReference>
<dbReference type="InterPro" id="IPR009000">
    <property type="entry name" value="Transl_B-barrel_sf"/>
</dbReference>
<dbReference type="InterPro" id="IPR004548">
    <property type="entry name" value="PrfC"/>
</dbReference>
<dbReference type="CDD" id="cd16259">
    <property type="entry name" value="RF3_III"/>
    <property type="match status" value="1"/>
</dbReference>
<keyword evidence="6 8" id="KW-0342">GTP-binding</keyword>
<sequence length="534" mass="58998">MSDVSTEAARRRTFAIISHPDAGKTTLTEKLLLFGGAIQMAGSVKGRKAARHATSDWMALEKERGISVTSSVMQFPYEGRIVNLLDTPGHADFGEDTYRVLTAVDSALMVIDVAKGVEERTIKLMEVCRLRDTPIMTFINKLDREGKNPVDLLDEVESVLGIQCAPITWPIGMGQRLKGVVHLVSGEVHLYEQGRNFTRQDSTIFPSIDDPALEARIGVDMLRELREELELVEGASHPFDPARYLAGEQTPVFFGSAVNNFGVQLLLGFFVENAPSPKPRETTTREVAAYEPKLSGFVFKIQANMDPMHRDRVAFMRICSGKFSAGMKAFHVRSGKEVKLANALTFMASDREIAESAWPGDVIGIHNHGTISIGDSFSEGEAITFTGIPNFAPELFRRARLRDPLRLKQLQKGLAQLSEEGATQFFKPLMSNDLILGAVGTLQFDVVAYRLKDEYGVDASFEPVGVATARWIRCDDAKKLEQFRDKNAMNLAVDAAGQLVYLAPTRVNLQLAQERAPDVAFLATREHAHATDID</sequence>
<dbReference type="SUPFAM" id="SSF52540">
    <property type="entry name" value="P-loop containing nucleoside triphosphate hydrolases"/>
    <property type="match status" value="1"/>
</dbReference>
<dbReference type="GO" id="GO:0016150">
    <property type="term" value="F:translation release factor activity, codon nonspecific"/>
    <property type="evidence" value="ECO:0007669"/>
    <property type="project" value="TreeGrafter"/>
</dbReference>
<dbReference type="NCBIfam" id="NF001964">
    <property type="entry name" value="PRK00741.1"/>
    <property type="match status" value="1"/>
</dbReference>
<dbReference type="InterPro" id="IPR035647">
    <property type="entry name" value="EFG_III/V"/>
</dbReference>
<dbReference type="SUPFAM" id="SSF50447">
    <property type="entry name" value="Translation proteins"/>
    <property type="match status" value="1"/>
</dbReference>
<dbReference type="InterPro" id="IPR038467">
    <property type="entry name" value="RF3_dom_3_sf"/>
</dbReference>
<gene>
    <name evidence="8" type="primary">prfC</name>
    <name evidence="10" type="ORF">IP90_00603</name>
</gene>
<dbReference type="GO" id="GO:0097216">
    <property type="term" value="F:guanosine tetraphosphate binding"/>
    <property type="evidence" value="ECO:0007669"/>
    <property type="project" value="UniProtKB-ARBA"/>
</dbReference>
<dbReference type="InterPro" id="IPR027417">
    <property type="entry name" value="P-loop_NTPase"/>
</dbReference>
<dbReference type="Pfam" id="PF16658">
    <property type="entry name" value="RF3_C"/>
    <property type="match status" value="1"/>
</dbReference>
<feature type="binding site" evidence="8">
    <location>
        <begin position="86"/>
        <end position="90"/>
    </location>
    <ligand>
        <name>GTP</name>
        <dbReference type="ChEBI" id="CHEBI:37565"/>
    </ligand>
</feature>
<protein>
    <recommendedName>
        <fullName evidence="7 8">Peptide chain release factor 3</fullName>
        <shortName evidence="8">RF-3</shortName>
    </recommendedName>
</protein>
<comment type="caution">
    <text evidence="10">The sequence shown here is derived from an EMBL/GenBank/DDBJ whole genome shotgun (WGS) entry which is preliminary data.</text>
</comment>
<keyword evidence="5 8" id="KW-0648">Protein biosynthesis</keyword>
<dbReference type="NCBIfam" id="TIGR00503">
    <property type="entry name" value="prfC"/>
    <property type="match status" value="1"/>
</dbReference>
<comment type="subcellular location">
    <subcellularLocation>
        <location evidence="1 8">Cytoplasm</location>
    </subcellularLocation>
</comment>
<dbReference type="Proteomes" id="UP000315167">
    <property type="component" value="Unassembled WGS sequence"/>
</dbReference>
<dbReference type="NCBIfam" id="TIGR00231">
    <property type="entry name" value="small_GTP"/>
    <property type="match status" value="1"/>
</dbReference>
<proteinExistence type="inferred from homology"/>
<dbReference type="GO" id="GO:0005525">
    <property type="term" value="F:GTP binding"/>
    <property type="evidence" value="ECO:0007669"/>
    <property type="project" value="UniProtKB-UniRule"/>
</dbReference>
<dbReference type="InterPro" id="IPR032090">
    <property type="entry name" value="RF3_C"/>
</dbReference>
<feature type="binding site" evidence="8">
    <location>
        <begin position="140"/>
        <end position="143"/>
    </location>
    <ligand>
        <name>GTP</name>
        <dbReference type="ChEBI" id="CHEBI:37565"/>
    </ligand>
</feature>
<dbReference type="PANTHER" id="PTHR43556">
    <property type="entry name" value="PEPTIDE CHAIN RELEASE FACTOR RF3"/>
    <property type="match status" value="1"/>
</dbReference>
<evidence type="ECO:0000256" key="1">
    <source>
        <dbReference type="ARBA" id="ARBA00004496"/>
    </source>
</evidence>
<dbReference type="FunFam" id="3.30.70.3280:FF:000001">
    <property type="entry name" value="Peptide chain release factor 3"/>
    <property type="match status" value="1"/>
</dbReference>
<evidence type="ECO:0000256" key="2">
    <source>
        <dbReference type="ARBA" id="ARBA00009978"/>
    </source>
</evidence>
<keyword evidence="3 8" id="KW-0963">Cytoplasm</keyword>
<evidence type="ECO:0000259" key="9">
    <source>
        <dbReference type="PROSITE" id="PS51722"/>
    </source>
</evidence>
<dbReference type="EMBL" id="VLKN01000001">
    <property type="protein sequence ID" value="TWI06337.1"/>
    <property type="molecule type" value="Genomic_DNA"/>
</dbReference>
<dbReference type="PRINTS" id="PR00315">
    <property type="entry name" value="ELONGATNFCT"/>
</dbReference>
<dbReference type="Gene3D" id="3.30.70.3280">
    <property type="entry name" value="Peptide chain release factor 3, domain III"/>
    <property type="match status" value="1"/>
</dbReference>
<dbReference type="PROSITE" id="PS00301">
    <property type="entry name" value="G_TR_1"/>
    <property type="match status" value="1"/>
</dbReference>
<dbReference type="GO" id="GO:0005829">
    <property type="term" value="C:cytosol"/>
    <property type="evidence" value="ECO:0007669"/>
    <property type="project" value="TreeGrafter"/>
</dbReference>
<dbReference type="Pfam" id="PF22042">
    <property type="entry name" value="EF-G_D2"/>
    <property type="match status" value="1"/>
</dbReference>
<comment type="similarity">
    <text evidence="2 8">Belongs to the TRAFAC class translation factor GTPase superfamily. Classic translation factor GTPase family. PrfC subfamily.</text>
</comment>
<accession>A0A562LFF0</accession>
<name>A0A562LFF0_9GAMM</name>
<dbReference type="AlphaFoldDB" id="A0A562LFF0"/>
<dbReference type="Pfam" id="PF00009">
    <property type="entry name" value="GTP_EFTU"/>
    <property type="match status" value="1"/>
</dbReference>
<keyword evidence="4 8" id="KW-0547">Nucleotide-binding</keyword>
<dbReference type="CDD" id="cd03689">
    <property type="entry name" value="RF3_II"/>
    <property type="match status" value="1"/>
</dbReference>
<dbReference type="GO" id="GO:0016149">
    <property type="term" value="F:translation release factor activity, codon specific"/>
    <property type="evidence" value="ECO:0007669"/>
    <property type="project" value="UniProtKB-UniRule"/>
</dbReference>
<evidence type="ECO:0000256" key="7">
    <source>
        <dbReference type="ARBA" id="ARBA00073639"/>
    </source>
</evidence>
<dbReference type="InterPro" id="IPR053905">
    <property type="entry name" value="EF-G-like_DII"/>
</dbReference>
<dbReference type="CDD" id="cd04169">
    <property type="entry name" value="RF3"/>
    <property type="match status" value="1"/>
</dbReference>
<dbReference type="HAMAP" id="MF_00072">
    <property type="entry name" value="Rel_fac_3"/>
    <property type="match status" value="1"/>
</dbReference>
<evidence type="ECO:0000256" key="5">
    <source>
        <dbReference type="ARBA" id="ARBA00022917"/>
    </source>
</evidence>
<dbReference type="Gene3D" id="3.40.50.300">
    <property type="entry name" value="P-loop containing nucleotide triphosphate hydrolases"/>
    <property type="match status" value="2"/>
</dbReference>
<evidence type="ECO:0000256" key="4">
    <source>
        <dbReference type="ARBA" id="ARBA00022741"/>
    </source>
</evidence>
<evidence type="ECO:0000313" key="11">
    <source>
        <dbReference type="Proteomes" id="UP000315167"/>
    </source>
</evidence>
<comment type="function">
    <text evidence="8">Increases the formation of ribosomal termination complexes and stimulates activities of RF-1 and RF-2. It binds guanine nucleotides and has strong preference for UGA stop codons. It may interact directly with the ribosome. The stimulation of RF-1 and RF-2 is significantly reduced by GTP and GDP, but not by GMP.</text>
</comment>
<feature type="domain" description="Tr-type G" evidence="9">
    <location>
        <begin position="9"/>
        <end position="278"/>
    </location>
</feature>
<reference evidence="10 11" key="1">
    <citation type="journal article" date="2015" name="Stand. Genomic Sci.">
        <title>Genomic Encyclopedia of Bacterial and Archaeal Type Strains, Phase III: the genomes of soil and plant-associated and newly described type strains.</title>
        <authorList>
            <person name="Whitman W.B."/>
            <person name="Woyke T."/>
            <person name="Klenk H.P."/>
            <person name="Zhou Y."/>
            <person name="Lilburn T.G."/>
            <person name="Beck B.J."/>
            <person name="De Vos P."/>
            <person name="Vandamme P."/>
            <person name="Eisen J.A."/>
            <person name="Garrity G."/>
            <person name="Hugenholtz P."/>
            <person name="Kyrpides N.C."/>
        </authorList>
    </citation>
    <scope>NUCLEOTIDE SEQUENCE [LARGE SCALE GENOMIC DNA]</scope>
    <source>
        <strain evidence="10 11">CGMCC 1.10821</strain>
    </source>
</reference>
<dbReference type="SUPFAM" id="SSF54980">
    <property type="entry name" value="EF-G C-terminal domain-like"/>
    <property type="match status" value="1"/>
</dbReference>